<dbReference type="GO" id="GO:0016020">
    <property type="term" value="C:membrane"/>
    <property type="evidence" value="ECO:0007669"/>
    <property type="project" value="TreeGrafter"/>
</dbReference>
<dbReference type="AlphaFoldDB" id="A0A418QWD1"/>
<feature type="transmembrane region" description="Helical" evidence="1">
    <location>
        <begin position="9"/>
        <end position="27"/>
    </location>
</feature>
<evidence type="ECO:0000313" key="4">
    <source>
        <dbReference type="Proteomes" id="UP000284250"/>
    </source>
</evidence>
<dbReference type="EMBL" id="QYCN01000016">
    <property type="protein sequence ID" value="RIY09509.1"/>
    <property type="molecule type" value="Genomic_DNA"/>
</dbReference>
<feature type="domain" description="Acyltransferase 3" evidence="2">
    <location>
        <begin position="11"/>
        <end position="228"/>
    </location>
</feature>
<protein>
    <submittedName>
        <fullName evidence="3">Acyltransferase</fullName>
    </submittedName>
</protein>
<dbReference type="InterPro" id="IPR050879">
    <property type="entry name" value="Acyltransferase_3"/>
</dbReference>
<dbReference type="Pfam" id="PF01757">
    <property type="entry name" value="Acyl_transf_3"/>
    <property type="match status" value="1"/>
</dbReference>
<accession>A0A418QWD1</accession>
<evidence type="ECO:0000256" key="1">
    <source>
        <dbReference type="SAM" id="Phobius"/>
    </source>
</evidence>
<keyword evidence="1" id="KW-1133">Transmembrane helix</keyword>
<reference evidence="3 4" key="1">
    <citation type="submission" date="2019-01" db="EMBL/GenBank/DDBJ databases">
        <title>Hymenobacter humicola sp. nov., isolated from soils in Antarctica.</title>
        <authorList>
            <person name="Sedlacek I."/>
            <person name="Holochova P."/>
            <person name="Kralova S."/>
            <person name="Pantucek R."/>
            <person name="Stankova E."/>
            <person name="Vrbovska V."/>
            <person name="Kristofova L."/>
            <person name="Svec P."/>
            <person name="Busse H.-J."/>
        </authorList>
    </citation>
    <scope>NUCLEOTIDE SEQUENCE [LARGE SCALE GENOMIC DNA]</scope>
    <source>
        <strain evidence="3 4">CCM 8852</strain>
    </source>
</reference>
<name>A0A418QWD1_9BACT</name>
<sequence length="233" mass="26777">MNISSNKQYFKALTGIRAIAAYLVFWFHFNPFHKGNFAWKLTNETHIGVGIFFVLSGFLITTRYSNHVTLTRAWWQRYMQNRVARIYPLYAIITGLTFTAYAIAPSLDLTGQWLAYRGYDKLIVIGLNLSFLRGFFEKFVFTGIAQGWTLSVEECFYLFAPLAMWLLYKVRMRYLLLVAGAVALMLLGAAIVTITRHPFGFFSSYKFMFLFTLPGRVAEFAIGMALAYSTLLF</sequence>
<feature type="transmembrane region" description="Helical" evidence="1">
    <location>
        <begin position="174"/>
        <end position="195"/>
    </location>
</feature>
<dbReference type="GO" id="GO:0016747">
    <property type="term" value="F:acyltransferase activity, transferring groups other than amino-acyl groups"/>
    <property type="evidence" value="ECO:0007669"/>
    <property type="project" value="InterPro"/>
</dbReference>
<feature type="transmembrane region" description="Helical" evidence="1">
    <location>
        <begin position="47"/>
        <end position="65"/>
    </location>
</feature>
<dbReference type="OrthoDB" id="9796461at2"/>
<feature type="transmembrane region" description="Helical" evidence="1">
    <location>
        <begin position="207"/>
        <end position="228"/>
    </location>
</feature>
<keyword evidence="1" id="KW-0812">Transmembrane</keyword>
<dbReference type="PANTHER" id="PTHR23028:SF53">
    <property type="entry name" value="ACYL_TRANSF_3 DOMAIN-CONTAINING PROTEIN"/>
    <property type="match status" value="1"/>
</dbReference>
<proteinExistence type="predicted"/>
<keyword evidence="1" id="KW-0472">Membrane</keyword>
<dbReference type="PANTHER" id="PTHR23028">
    <property type="entry name" value="ACETYLTRANSFERASE"/>
    <property type="match status" value="1"/>
</dbReference>
<feature type="transmembrane region" description="Helical" evidence="1">
    <location>
        <begin position="148"/>
        <end position="168"/>
    </location>
</feature>
<gene>
    <name evidence="3" type="ORF">D0T11_11855</name>
</gene>
<dbReference type="RefSeq" id="WP_119656010.1">
    <property type="nucleotide sequence ID" value="NZ_JBHUOI010000044.1"/>
</dbReference>
<keyword evidence="3" id="KW-0012">Acyltransferase</keyword>
<keyword evidence="4" id="KW-1185">Reference proteome</keyword>
<dbReference type="GO" id="GO:0000271">
    <property type="term" value="P:polysaccharide biosynthetic process"/>
    <property type="evidence" value="ECO:0007669"/>
    <property type="project" value="TreeGrafter"/>
</dbReference>
<feature type="transmembrane region" description="Helical" evidence="1">
    <location>
        <begin position="86"/>
        <end position="104"/>
    </location>
</feature>
<evidence type="ECO:0000313" key="3">
    <source>
        <dbReference type="EMBL" id="RIY09509.1"/>
    </source>
</evidence>
<keyword evidence="3" id="KW-0808">Transferase</keyword>
<dbReference type="Proteomes" id="UP000284250">
    <property type="component" value="Unassembled WGS sequence"/>
</dbReference>
<organism evidence="3 4">
    <name type="scientific">Hymenobacter rubripertinctus</name>
    <dbReference type="NCBI Taxonomy" id="2029981"/>
    <lineage>
        <taxon>Bacteria</taxon>
        <taxon>Pseudomonadati</taxon>
        <taxon>Bacteroidota</taxon>
        <taxon>Cytophagia</taxon>
        <taxon>Cytophagales</taxon>
        <taxon>Hymenobacteraceae</taxon>
        <taxon>Hymenobacter</taxon>
    </lineage>
</organism>
<dbReference type="InterPro" id="IPR002656">
    <property type="entry name" value="Acyl_transf_3_dom"/>
</dbReference>
<comment type="caution">
    <text evidence="3">The sequence shown here is derived from an EMBL/GenBank/DDBJ whole genome shotgun (WGS) entry which is preliminary data.</text>
</comment>
<evidence type="ECO:0000259" key="2">
    <source>
        <dbReference type="Pfam" id="PF01757"/>
    </source>
</evidence>